<organism evidence="3 4">
    <name type="scientific">Mucilaginibacter straminoryzae</name>
    <dbReference type="NCBI Taxonomy" id="2932774"/>
    <lineage>
        <taxon>Bacteria</taxon>
        <taxon>Pseudomonadati</taxon>
        <taxon>Bacteroidota</taxon>
        <taxon>Sphingobacteriia</taxon>
        <taxon>Sphingobacteriales</taxon>
        <taxon>Sphingobacteriaceae</taxon>
        <taxon>Mucilaginibacter</taxon>
    </lineage>
</organism>
<dbReference type="CDD" id="cd00603">
    <property type="entry name" value="IPT_PCSR"/>
    <property type="match status" value="2"/>
</dbReference>
<dbReference type="InterPro" id="IPR014756">
    <property type="entry name" value="Ig_E-set"/>
</dbReference>
<dbReference type="SMART" id="SM00429">
    <property type="entry name" value="IPT"/>
    <property type="match status" value="3"/>
</dbReference>
<feature type="domain" description="IPT/TIG" evidence="2">
    <location>
        <begin position="133"/>
        <end position="221"/>
    </location>
</feature>
<evidence type="ECO:0000313" key="3">
    <source>
        <dbReference type="EMBL" id="MCJ8208222.1"/>
    </source>
</evidence>
<name>A0A9X1WYY4_9SPHI</name>
<dbReference type="Gene3D" id="2.60.40.10">
    <property type="entry name" value="Immunoglobulins"/>
    <property type="match status" value="5"/>
</dbReference>
<keyword evidence="1" id="KW-0732">Signal</keyword>
<dbReference type="PROSITE" id="PS51257">
    <property type="entry name" value="PROKAR_LIPOPROTEIN"/>
    <property type="match status" value="1"/>
</dbReference>
<dbReference type="PANTHER" id="PTHR46769:SF2">
    <property type="entry name" value="FIBROCYSTIN-L ISOFORM 2 PRECURSOR-RELATED"/>
    <property type="match status" value="1"/>
</dbReference>
<sequence>MRKHFTRFCAIALLIVAAVTIGGCKKEKEEDPMVQTLDAKPSSPTRVTFTGNILATGNYKVLDYGFVYGIYSNVDESNGTKVSMGADAPAGSFTKDVTNINVLSSSSQSTLYVRAYLKNEKGTVYGRATAFMLPSITITSVSPQSGKVGDQITINGQFFGTPANQISVTFSNVNAKVVQTADSKIVVEVPAGISATHGATLSVQVKIGTQSVYTPSGFTILANIKDFTPKSGAIGSVITFTGDNLPNYYYGGNIRVLFGQIEGSILYNSTLQATVPATITTDQVPVSVIVNGVTTALPGQFTVVAPTINSISPSPVIAGGQLTITGNNLPVSLTGVTATLGNYTLTPNSSSSNTLYFQVPSNIPSGDYTFSLKVGPSTIAFPLKITVAQQSVTGFSPSSGSYGKEVNISGNFIVGQYYNINFGSVSTGAQATSGTSLKTYVPYGLDAGNVKISVQNNGQTMQAPGTFTVIGPSFDSFAPTSGVAGTVVTINGNGFGTSTYNVVVRFGSVQANIISVTDNTIKVMVPSNLNAGAMKISVSANGQTIVNDTNFTATN</sequence>
<dbReference type="Proteomes" id="UP001139450">
    <property type="component" value="Unassembled WGS sequence"/>
</dbReference>
<keyword evidence="4" id="KW-1185">Reference proteome</keyword>
<accession>A0A9X1WYY4</accession>
<feature type="domain" description="IPT/TIG" evidence="2">
    <location>
        <begin position="471"/>
        <end position="554"/>
    </location>
</feature>
<gene>
    <name evidence="3" type="ORF">MUY27_00790</name>
</gene>
<reference evidence="3" key="1">
    <citation type="submission" date="2022-04" db="EMBL/GenBank/DDBJ databases">
        <title>Mucilaginibacter sp. RS28 isolated from freshwater.</title>
        <authorList>
            <person name="Ko S.-R."/>
        </authorList>
    </citation>
    <scope>NUCLEOTIDE SEQUENCE</scope>
    <source>
        <strain evidence="3">RS28</strain>
    </source>
</reference>
<evidence type="ECO:0000313" key="4">
    <source>
        <dbReference type="Proteomes" id="UP001139450"/>
    </source>
</evidence>
<dbReference type="Pfam" id="PF01833">
    <property type="entry name" value="TIG"/>
    <property type="match status" value="5"/>
</dbReference>
<protein>
    <submittedName>
        <fullName evidence="3">IPT/TIG domain-containing protein</fullName>
    </submittedName>
</protein>
<dbReference type="InterPro" id="IPR002909">
    <property type="entry name" value="IPT_dom"/>
</dbReference>
<dbReference type="InterPro" id="IPR013783">
    <property type="entry name" value="Ig-like_fold"/>
</dbReference>
<comment type="caution">
    <text evidence="3">The sequence shown here is derived from an EMBL/GenBank/DDBJ whole genome shotgun (WGS) entry which is preliminary data.</text>
</comment>
<dbReference type="RefSeq" id="WP_245128056.1">
    <property type="nucleotide sequence ID" value="NZ_JALJEJ010000001.1"/>
</dbReference>
<evidence type="ECO:0000256" key="1">
    <source>
        <dbReference type="ARBA" id="ARBA00022729"/>
    </source>
</evidence>
<dbReference type="SUPFAM" id="SSF81296">
    <property type="entry name" value="E set domains"/>
    <property type="match status" value="5"/>
</dbReference>
<proteinExistence type="predicted"/>
<evidence type="ECO:0000259" key="2">
    <source>
        <dbReference type="SMART" id="SM00429"/>
    </source>
</evidence>
<dbReference type="AlphaFoldDB" id="A0A9X1WYY4"/>
<feature type="domain" description="IPT/TIG" evidence="2">
    <location>
        <begin position="305"/>
        <end position="386"/>
    </location>
</feature>
<dbReference type="InterPro" id="IPR052387">
    <property type="entry name" value="Fibrocystin"/>
</dbReference>
<dbReference type="EMBL" id="JALJEJ010000001">
    <property type="protein sequence ID" value="MCJ8208222.1"/>
    <property type="molecule type" value="Genomic_DNA"/>
</dbReference>
<dbReference type="PANTHER" id="PTHR46769">
    <property type="entry name" value="POLYCYSTIC KIDNEY AND HEPATIC DISEASE 1 (AUTOSOMAL RECESSIVE)-LIKE 1"/>
    <property type="match status" value="1"/>
</dbReference>